<dbReference type="CTD" id="9807556"/>
<dbReference type="GeneID" id="9807556"/>
<organism evidence="1 2">
    <name type="scientific">Caenorhabditis remanei</name>
    <name type="common">Caenorhabditis vulgaris</name>
    <dbReference type="NCBI Taxonomy" id="31234"/>
    <lineage>
        <taxon>Eukaryota</taxon>
        <taxon>Metazoa</taxon>
        <taxon>Ecdysozoa</taxon>
        <taxon>Nematoda</taxon>
        <taxon>Chromadorea</taxon>
        <taxon>Rhabditida</taxon>
        <taxon>Rhabditina</taxon>
        <taxon>Rhabditomorpha</taxon>
        <taxon>Rhabditoidea</taxon>
        <taxon>Rhabditidae</taxon>
        <taxon>Peloderinae</taxon>
        <taxon>Caenorhabditis</taxon>
    </lineage>
</organism>
<dbReference type="RefSeq" id="XP_053578720.1">
    <property type="nucleotide sequence ID" value="XM_053735154.1"/>
</dbReference>
<accession>A0A6A5FV68</accession>
<name>A0A6A5FV68_CAERE</name>
<dbReference type="EMBL" id="WUAV01000006">
    <property type="protein sequence ID" value="KAF1746508.1"/>
    <property type="molecule type" value="Genomic_DNA"/>
</dbReference>
<dbReference type="AlphaFoldDB" id="A0A6A5FV68"/>
<evidence type="ECO:0000313" key="2">
    <source>
        <dbReference type="Proteomes" id="UP000483820"/>
    </source>
</evidence>
<gene>
    <name evidence="1" type="ORF">GCK72_022964</name>
</gene>
<sequence length="192" mass="21690">MISCYNFNGALQRVSHALSGCFYNGTVYPIGGRWLEPNPGNFSTIMRSMTCYKSENGYYEKKVAGCDWMNLNLTSEYMENKYQKCIEVEPGKVDIVPVEKLENECTVDGKTFSGTWFNRKRGAILSCWNGKIHKNSCDIGGKIVWINNEVKLSNGCTFLCHPQTNVYSCDSPLQEFEITKDTSTALPTFHSI</sequence>
<dbReference type="Proteomes" id="UP000483820">
    <property type="component" value="Chromosome X"/>
</dbReference>
<protein>
    <submittedName>
        <fullName evidence="1">Uncharacterized protein</fullName>
    </submittedName>
</protein>
<reference evidence="1 2" key="1">
    <citation type="submission" date="2019-12" db="EMBL/GenBank/DDBJ databases">
        <title>Chromosome-level assembly of the Caenorhabditis remanei genome.</title>
        <authorList>
            <person name="Teterina A.A."/>
            <person name="Willis J.H."/>
            <person name="Phillips P.C."/>
        </authorList>
    </citation>
    <scope>NUCLEOTIDE SEQUENCE [LARGE SCALE GENOMIC DNA]</scope>
    <source>
        <strain evidence="1 2">PX506</strain>
        <tissue evidence="1">Whole organism</tissue>
    </source>
</reference>
<proteinExistence type="predicted"/>
<comment type="caution">
    <text evidence="1">The sequence shown here is derived from an EMBL/GenBank/DDBJ whole genome shotgun (WGS) entry which is preliminary data.</text>
</comment>
<dbReference type="KEGG" id="crq:GCK72_022964"/>
<evidence type="ECO:0000313" key="1">
    <source>
        <dbReference type="EMBL" id="KAF1746508.1"/>
    </source>
</evidence>